<dbReference type="Gene3D" id="3.10.310.10">
    <property type="entry name" value="Diaminopimelate Epimerase, Chain A, domain 1"/>
    <property type="match status" value="2"/>
</dbReference>
<dbReference type="InterPro" id="IPR003719">
    <property type="entry name" value="Phenazine_PhzF-like"/>
</dbReference>
<dbReference type="PANTHER" id="PTHR13774">
    <property type="entry name" value="PHENAZINE BIOSYNTHESIS PROTEIN"/>
    <property type="match status" value="1"/>
</dbReference>
<comment type="caution">
    <text evidence="4">The sequence shown here is derived from an EMBL/GenBank/DDBJ whole genome shotgun (WGS) entry which is preliminary data.</text>
</comment>
<name>A0A4Z0R5V1_9FIRM</name>
<dbReference type="OrthoDB" id="9788221at2"/>
<dbReference type="SUPFAM" id="SSF54506">
    <property type="entry name" value="Diaminopimelate epimerase-like"/>
    <property type="match status" value="1"/>
</dbReference>
<reference evidence="4 5" key="1">
    <citation type="submission" date="2019-03" db="EMBL/GenBank/DDBJ databases">
        <title>Draft Genome Sequence of Desulfosporosinus fructosivorans Strain 63.6F, Isolated from Marine Sediment in the Baltic Sea.</title>
        <authorList>
            <person name="Hausmann B."/>
            <person name="Vandieken V."/>
            <person name="Pjevac P."/>
            <person name="Schreck K."/>
            <person name="Herbold C.W."/>
            <person name="Loy A."/>
        </authorList>
    </citation>
    <scope>NUCLEOTIDE SEQUENCE [LARGE SCALE GENOMIC DNA]</scope>
    <source>
        <strain evidence="4 5">63.6F</strain>
    </source>
</reference>
<dbReference type="PANTHER" id="PTHR13774:SF39">
    <property type="entry name" value="BIOSYNTHESIS PROTEIN, PUTATIVE-RELATED"/>
    <property type="match status" value="1"/>
</dbReference>
<protein>
    <submittedName>
        <fullName evidence="4">PhzF family phenazine biosynthesis protein</fullName>
    </submittedName>
</protein>
<keyword evidence="5" id="KW-1185">Reference proteome</keyword>
<comment type="similarity">
    <text evidence="1">Belongs to the PhzF family.</text>
</comment>
<proteinExistence type="inferred from homology"/>
<gene>
    <name evidence="4" type="ORF">E4K67_16150</name>
</gene>
<dbReference type="GO" id="GO:0016853">
    <property type="term" value="F:isomerase activity"/>
    <property type="evidence" value="ECO:0007669"/>
    <property type="project" value="UniProtKB-KW"/>
</dbReference>
<evidence type="ECO:0000313" key="5">
    <source>
        <dbReference type="Proteomes" id="UP000298460"/>
    </source>
</evidence>
<dbReference type="GO" id="GO:0005737">
    <property type="term" value="C:cytoplasm"/>
    <property type="evidence" value="ECO:0007669"/>
    <property type="project" value="TreeGrafter"/>
</dbReference>
<dbReference type="Pfam" id="PF02567">
    <property type="entry name" value="PhzC-PhzF"/>
    <property type="match status" value="1"/>
</dbReference>
<dbReference type="PIRSF" id="PIRSF016184">
    <property type="entry name" value="PhzC_PhzF"/>
    <property type="match status" value="1"/>
</dbReference>
<evidence type="ECO:0000313" key="4">
    <source>
        <dbReference type="EMBL" id="TGE37367.1"/>
    </source>
</evidence>
<accession>A0A4Z0R5V1</accession>
<evidence type="ECO:0000256" key="1">
    <source>
        <dbReference type="ARBA" id="ARBA00008270"/>
    </source>
</evidence>
<dbReference type="EMBL" id="SPQQ01000005">
    <property type="protein sequence ID" value="TGE37367.1"/>
    <property type="molecule type" value="Genomic_DNA"/>
</dbReference>
<sequence>MKVKAYIINAFAKTVEGGNPAGVVVNANSLSENDMKKIAGILGLSETAFVMKSDIADYRVRFFTPTEEVDLCGHATIAAFSTLLSEDYIKRGNYTQETKAGVLNVEVMADSSIMMNQTKPGFYEAVEKQEIADSLNISVNDMNEKLPAQIVSTGLRDIIVPIRSMEVLNGIKPDFEKVSEISKKYNTIGYHLFALDSLYDSNAHCRNLAPLYGIPEESATGTSNGALACYLLKYDQLKPEHAKNMVFEQGYSMNMPSEIMVSLSVENNEIYEVKVGGKALNLSRIEVEI</sequence>
<keyword evidence="2" id="KW-0413">Isomerase</keyword>
<dbReference type="AlphaFoldDB" id="A0A4Z0R5V1"/>
<feature type="active site" evidence="3">
    <location>
        <position position="46"/>
    </location>
</feature>
<organism evidence="4 5">
    <name type="scientific">Desulfosporosinus fructosivorans</name>
    <dbReference type="NCBI Taxonomy" id="2018669"/>
    <lineage>
        <taxon>Bacteria</taxon>
        <taxon>Bacillati</taxon>
        <taxon>Bacillota</taxon>
        <taxon>Clostridia</taxon>
        <taxon>Eubacteriales</taxon>
        <taxon>Desulfitobacteriaceae</taxon>
        <taxon>Desulfosporosinus</taxon>
    </lineage>
</organism>
<dbReference type="RefSeq" id="WP_135548469.1">
    <property type="nucleotide sequence ID" value="NZ_SPQQ01000005.1"/>
</dbReference>
<dbReference type="NCBIfam" id="TIGR00654">
    <property type="entry name" value="PhzF_family"/>
    <property type="match status" value="1"/>
</dbReference>
<evidence type="ECO:0000256" key="3">
    <source>
        <dbReference type="PIRSR" id="PIRSR016184-1"/>
    </source>
</evidence>
<evidence type="ECO:0000256" key="2">
    <source>
        <dbReference type="ARBA" id="ARBA00023235"/>
    </source>
</evidence>
<dbReference type="Proteomes" id="UP000298460">
    <property type="component" value="Unassembled WGS sequence"/>
</dbReference>